<proteinExistence type="inferred from homology"/>
<evidence type="ECO:0000256" key="4">
    <source>
        <dbReference type="ARBA" id="ARBA00022898"/>
    </source>
</evidence>
<comment type="caution">
    <text evidence="5">The sequence shown here is derived from an EMBL/GenBank/DDBJ whole genome shotgun (WGS) entry which is preliminary data.</text>
</comment>
<dbReference type="InterPro" id="IPR015424">
    <property type="entry name" value="PyrdxlP-dep_Trfase"/>
</dbReference>
<protein>
    <submittedName>
        <fullName evidence="5">4-aminobutyrate aminotransferase-like enzyme</fullName>
    </submittedName>
</protein>
<comment type="similarity">
    <text evidence="2">Belongs to the class-III pyridoxal-phosphate-dependent aminotransferase family.</text>
</comment>
<dbReference type="InterPro" id="IPR050103">
    <property type="entry name" value="Class-III_PLP-dep_AT"/>
</dbReference>
<keyword evidence="3" id="KW-0808">Transferase</keyword>
<keyword evidence="3" id="KW-0032">Aminotransferase</keyword>
<dbReference type="PANTHER" id="PTHR11986">
    <property type="entry name" value="AMINOTRANSFERASE CLASS III"/>
    <property type="match status" value="1"/>
</dbReference>
<gene>
    <name evidence="5" type="ORF">ABID08_006311</name>
</gene>
<dbReference type="EMBL" id="JBEPMY010000039">
    <property type="protein sequence ID" value="MET3758927.1"/>
    <property type="molecule type" value="Genomic_DNA"/>
</dbReference>
<evidence type="ECO:0000256" key="1">
    <source>
        <dbReference type="ARBA" id="ARBA00001933"/>
    </source>
</evidence>
<keyword evidence="4" id="KW-0663">Pyridoxal phosphate</keyword>
<dbReference type="PANTHER" id="PTHR11986:SF58">
    <property type="entry name" value="LEUCINE_METHIONINE RACEMASE"/>
    <property type="match status" value="1"/>
</dbReference>
<dbReference type="SUPFAM" id="SSF53383">
    <property type="entry name" value="PLP-dependent transferases"/>
    <property type="match status" value="1"/>
</dbReference>
<dbReference type="Pfam" id="PF00202">
    <property type="entry name" value="Aminotran_3"/>
    <property type="match status" value="1"/>
</dbReference>
<evidence type="ECO:0000313" key="6">
    <source>
        <dbReference type="Proteomes" id="UP001549077"/>
    </source>
</evidence>
<dbReference type="Proteomes" id="UP001549077">
    <property type="component" value="Unassembled WGS sequence"/>
</dbReference>
<evidence type="ECO:0000256" key="3">
    <source>
        <dbReference type="ARBA" id="ARBA00022576"/>
    </source>
</evidence>
<reference evidence="5 6" key="1">
    <citation type="submission" date="2024-06" db="EMBL/GenBank/DDBJ databases">
        <title>Genomic Encyclopedia of Type Strains, Phase IV (KMG-IV): sequencing the most valuable type-strain genomes for metagenomic binning, comparative biology and taxonomic classification.</title>
        <authorList>
            <person name="Goeker M."/>
        </authorList>
    </citation>
    <scope>NUCLEOTIDE SEQUENCE [LARGE SCALE GENOMIC DNA]</scope>
    <source>
        <strain evidence="5 6">DSM 29288</strain>
    </source>
</reference>
<dbReference type="InterPro" id="IPR015422">
    <property type="entry name" value="PyrdxlP-dep_Trfase_small"/>
</dbReference>
<comment type="cofactor">
    <cofactor evidence="1">
        <name>pyridoxal 5'-phosphate</name>
        <dbReference type="ChEBI" id="CHEBI:597326"/>
    </cofactor>
</comment>
<keyword evidence="6" id="KW-1185">Reference proteome</keyword>
<name>A0ABV2MTQ3_9HYPH</name>
<sequence length="89" mass="9915">MSATLLTDRKNAAISRGVGMTTQIYADRAENAEICDKEGRRYIDFATGIAVLNTGHRHPRVIAAVKEQLDHFTHTCHQVVPYENYVSLG</sequence>
<evidence type="ECO:0000256" key="2">
    <source>
        <dbReference type="ARBA" id="ARBA00008954"/>
    </source>
</evidence>
<dbReference type="InterPro" id="IPR005814">
    <property type="entry name" value="Aminotrans_3"/>
</dbReference>
<organism evidence="5 6">
    <name type="scientific">Rhizobium binae</name>
    <dbReference type="NCBI Taxonomy" id="1138190"/>
    <lineage>
        <taxon>Bacteria</taxon>
        <taxon>Pseudomonadati</taxon>
        <taxon>Pseudomonadota</taxon>
        <taxon>Alphaproteobacteria</taxon>
        <taxon>Hyphomicrobiales</taxon>
        <taxon>Rhizobiaceae</taxon>
        <taxon>Rhizobium/Agrobacterium group</taxon>
        <taxon>Rhizobium</taxon>
    </lineage>
</organism>
<dbReference type="Gene3D" id="3.90.1150.10">
    <property type="entry name" value="Aspartate Aminotransferase, domain 1"/>
    <property type="match status" value="1"/>
</dbReference>
<dbReference type="Gene3D" id="3.40.640.10">
    <property type="entry name" value="Type I PLP-dependent aspartate aminotransferase-like (Major domain)"/>
    <property type="match status" value="1"/>
</dbReference>
<accession>A0ABV2MTQ3</accession>
<evidence type="ECO:0000313" key="5">
    <source>
        <dbReference type="EMBL" id="MET3758927.1"/>
    </source>
</evidence>
<dbReference type="InterPro" id="IPR015421">
    <property type="entry name" value="PyrdxlP-dep_Trfase_major"/>
</dbReference>